<dbReference type="SUPFAM" id="SSF50814">
    <property type="entry name" value="Lipocalins"/>
    <property type="match status" value="1"/>
</dbReference>
<dbReference type="AlphaFoldDB" id="A0A482UCB5"/>
<feature type="signal peptide" evidence="2">
    <location>
        <begin position="1"/>
        <end position="19"/>
    </location>
</feature>
<gene>
    <name evidence="5" type="ORF">EJA06_008260</name>
</gene>
<feature type="lipid moiety-binding region" description="S-diacylglycerol cysteine" evidence="3">
    <location>
        <position position="16"/>
    </location>
</feature>
<dbReference type="GO" id="GO:0006950">
    <property type="term" value="P:response to stress"/>
    <property type="evidence" value="ECO:0007669"/>
    <property type="project" value="UniProtKB-ARBA"/>
</dbReference>
<feature type="domain" description="Lipocalin/cytosolic fatty-acid binding" evidence="4">
    <location>
        <begin position="31"/>
        <end position="176"/>
    </location>
</feature>
<dbReference type="GO" id="GO:0009279">
    <property type="term" value="C:cell outer membrane"/>
    <property type="evidence" value="ECO:0007669"/>
    <property type="project" value="UniProtKB-SubCell"/>
</dbReference>
<keyword evidence="2" id="KW-0998">Cell outer membrane</keyword>
<accession>A0A482UCB5</accession>
<name>A0A482UCB5_9PSED</name>
<dbReference type="InterPro" id="IPR022272">
    <property type="entry name" value="Lipocalin_CS"/>
</dbReference>
<dbReference type="PRINTS" id="PR01171">
    <property type="entry name" value="BCTLIPOCALIN"/>
</dbReference>
<dbReference type="PROSITE" id="PS00213">
    <property type="entry name" value="LIPOCALIN"/>
    <property type="match status" value="1"/>
</dbReference>
<evidence type="ECO:0000313" key="6">
    <source>
        <dbReference type="Proteomes" id="UP000282800"/>
    </source>
</evidence>
<feature type="lipid moiety-binding region" description="N-palmitoyl cysteine" evidence="3">
    <location>
        <position position="16"/>
    </location>
</feature>
<dbReference type="InterPro" id="IPR002446">
    <property type="entry name" value="Lipocalin_bac"/>
</dbReference>
<dbReference type="InterPro" id="IPR000566">
    <property type="entry name" value="Lipocln_cytosolic_FA-bd_dom"/>
</dbReference>
<organism evidence="5 6">
    <name type="scientific">Pseudomonas songnenensis</name>
    <dbReference type="NCBI Taxonomy" id="1176259"/>
    <lineage>
        <taxon>Bacteria</taxon>
        <taxon>Pseudomonadati</taxon>
        <taxon>Pseudomonadota</taxon>
        <taxon>Gammaproteobacteria</taxon>
        <taxon>Pseudomonadales</taxon>
        <taxon>Pseudomonadaceae</taxon>
        <taxon>Pseudomonas</taxon>
    </lineage>
</organism>
<comment type="subcellular location">
    <subcellularLocation>
        <location evidence="2">Cell outer membrane</location>
    </subcellularLocation>
</comment>
<dbReference type="PANTHER" id="PTHR10612:SF34">
    <property type="entry name" value="APOLIPOPROTEIN D"/>
    <property type="match status" value="1"/>
</dbReference>
<dbReference type="RefSeq" id="WP_126189236.1">
    <property type="nucleotide sequence ID" value="NZ_RWYU02000003.1"/>
</dbReference>
<dbReference type="OrthoDB" id="9793905at2"/>
<dbReference type="EMBL" id="RWYU02000003">
    <property type="protein sequence ID" value="RYJ62847.1"/>
    <property type="molecule type" value="Genomic_DNA"/>
</dbReference>
<dbReference type="PANTHER" id="PTHR10612">
    <property type="entry name" value="APOLIPOPROTEIN D"/>
    <property type="match status" value="1"/>
</dbReference>
<evidence type="ECO:0000256" key="3">
    <source>
        <dbReference type="PIRSR" id="PIRSR036893-52"/>
    </source>
</evidence>
<dbReference type="Gene3D" id="2.40.128.20">
    <property type="match status" value="1"/>
</dbReference>
<proteinExistence type="inferred from homology"/>
<keyword evidence="2" id="KW-0732">Signal</keyword>
<keyword evidence="2 3" id="KW-0449">Lipoprotein</keyword>
<comment type="function">
    <text evidence="2">Involved in the storage or transport of lipids necessary for membrane maintenance under stressful conditions. Displays a binding preference for lysophospholipids.</text>
</comment>
<dbReference type="CDD" id="cd19438">
    <property type="entry name" value="lipocalin_Blc-like"/>
    <property type="match status" value="1"/>
</dbReference>
<keyword evidence="2" id="KW-0472">Membrane</keyword>
<evidence type="ECO:0000256" key="2">
    <source>
        <dbReference type="PIRNR" id="PIRNR036893"/>
    </source>
</evidence>
<dbReference type="PROSITE" id="PS51257">
    <property type="entry name" value="PROKAR_LIPOPROTEIN"/>
    <property type="match status" value="1"/>
</dbReference>
<dbReference type="PIRSF" id="PIRSF036893">
    <property type="entry name" value="Lipocalin_ApoD"/>
    <property type="match status" value="1"/>
</dbReference>
<protein>
    <recommendedName>
        <fullName evidence="2">Outer membrane lipoprotein Blc</fullName>
    </recommendedName>
</protein>
<evidence type="ECO:0000259" key="4">
    <source>
        <dbReference type="Pfam" id="PF08212"/>
    </source>
</evidence>
<comment type="subunit">
    <text evidence="2">Homodimer.</text>
</comment>
<keyword evidence="2" id="KW-0446">Lipid-binding</keyword>
<feature type="chain" id="PRO_5021060821" description="Outer membrane lipoprotein Blc" evidence="2">
    <location>
        <begin position="20"/>
        <end position="177"/>
    </location>
</feature>
<comment type="similarity">
    <text evidence="1 2">Belongs to the calycin superfamily. Lipocalin family.</text>
</comment>
<dbReference type="InterPro" id="IPR012674">
    <property type="entry name" value="Calycin"/>
</dbReference>
<dbReference type="Proteomes" id="UP000282800">
    <property type="component" value="Unassembled WGS sequence"/>
</dbReference>
<keyword evidence="3" id="KW-0564">Palmitate</keyword>
<dbReference type="Pfam" id="PF08212">
    <property type="entry name" value="Lipocalin_2"/>
    <property type="match status" value="1"/>
</dbReference>
<evidence type="ECO:0000256" key="1">
    <source>
        <dbReference type="ARBA" id="ARBA00006889"/>
    </source>
</evidence>
<dbReference type="InterPro" id="IPR047202">
    <property type="entry name" value="Lipocalin_Blc-like_dom"/>
</dbReference>
<dbReference type="GO" id="GO:0008289">
    <property type="term" value="F:lipid binding"/>
    <property type="evidence" value="ECO:0007669"/>
    <property type="project" value="UniProtKB-UniRule"/>
</dbReference>
<comment type="caution">
    <text evidence="5">The sequence shown here is derived from an EMBL/GenBank/DDBJ whole genome shotgun (WGS) entry which is preliminary data.</text>
</comment>
<reference evidence="5 6" key="1">
    <citation type="submission" date="2019-01" db="EMBL/GenBank/DDBJ databases">
        <title>High-quality draft genome of. Pseudomonas songnenensis str. L103, a full-fledged denitrifier isolated from 100 meters deep aquifer in a heavily nitrogen fertilized agricultural area.</title>
        <authorList>
            <person name="Liu M."/>
            <person name="Liu B."/>
        </authorList>
    </citation>
    <scope>NUCLEOTIDE SEQUENCE [LARGE SCALE GENOMIC DNA]</scope>
    <source>
        <strain evidence="5 6">L103</strain>
    </source>
</reference>
<sequence>MRASVALLCLVLLSGCVGGGREQPPETVGDVDLQRYQGTWYELARLPMFFQRDCVRSEAHYALQADGSVAVTNRCETEDGDWQEAKGEAVPQEAGSTDRLWVRFDNWFSRLFPDLTKGHYWVLYLDEGYGTALVGSPDRKYLWLLARDTEVDQATRGRLLAEAERRGYDTRELLWRQ</sequence>
<evidence type="ECO:0000313" key="5">
    <source>
        <dbReference type="EMBL" id="RYJ62847.1"/>
    </source>
</evidence>
<dbReference type="InterPro" id="IPR022271">
    <property type="entry name" value="Lipocalin_ApoD"/>
</dbReference>